<keyword evidence="10" id="KW-1185">Reference proteome</keyword>
<accession>A0ABW0TN78</accession>
<evidence type="ECO:0000256" key="6">
    <source>
        <dbReference type="ARBA" id="ARBA00022842"/>
    </source>
</evidence>
<dbReference type="Pfam" id="PF04029">
    <property type="entry name" value="2-ph_phosp"/>
    <property type="match status" value="1"/>
</dbReference>
<dbReference type="InterPro" id="IPR005238">
    <property type="entry name" value="ComB-like"/>
</dbReference>
<dbReference type="EMBL" id="JBHSNO010000006">
    <property type="protein sequence ID" value="MFC5589843.1"/>
    <property type="molecule type" value="Genomic_DNA"/>
</dbReference>
<comment type="similarity">
    <text evidence="2">Belongs to the ComB family.</text>
</comment>
<comment type="catalytic activity">
    <reaction evidence="7">
        <text>(2R)-O-phospho-3-sulfolactate + H2O = (2R)-3-sulfolactate + phosphate</text>
        <dbReference type="Rhea" id="RHEA:23416"/>
        <dbReference type="ChEBI" id="CHEBI:15377"/>
        <dbReference type="ChEBI" id="CHEBI:15597"/>
        <dbReference type="ChEBI" id="CHEBI:43474"/>
        <dbReference type="ChEBI" id="CHEBI:58738"/>
        <dbReference type="EC" id="3.1.3.71"/>
    </reaction>
</comment>
<comment type="cofactor">
    <cofactor evidence="1">
        <name>Mg(2+)</name>
        <dbReference type="ChEBI" id="CHEBI:18420"/>
    </cofactor>
</comment>
<dbReference type="PANTHER" id="PTHR37311">
    <property type="entry name" value="2-PHOSPHOSULFOLACTATE PHOSPHATASE-RELATED"/>
    <property type="match status" value="1"/>
</dbReference>
<evidence type="ECO:0000256" key="4">
    <source>
        <dbReference type="ARBA" id="ARBA00021948"/>
    </source>
</evidence>
<evidence type="ECO:0000313" key="9">
    <source>
        <dbReference type="EMBL" id="MFC5589843.1"/>
    </source>
</evidence>
<name>A0ABW0TN78_9BACL</name>
<keyword evidence="8" id="KW-1133">Transmembrane helix</keyword>
<dbReference type="PANTHER" id="PTHR37311:SF1">
    <property type="entry name" value="2-PHOSPHOSULFOLACTATE PHOSPHATASE-RELATED"/>
    <property type="match status" value="1"/>
</dbReference>
<evidence type="ECO:0000256" key="3">
    <source>
        <dbReference type="ARBA" id="ARBA00012953"/>
    </source>
</evidence>
<organism evidence="9 10">
    <name type="scientific">Sporosarcina soli</name>
    <dbReference type="NCBI Taxonomy" id="334736"/>
    <lineage>
        <taxon>Bacteria</taxon>
        <taxon>Bacillati</taxon>
        <taxon>Bacillota</taxon>
        <taxon>Bacilli</taxon>
        <taxon>Bacillales</taxon>
        <taxon>Caryophanaceae</taxon>
        <taxon>Sporosarcina</taxon>
    </lineage>
</organism>
<evidence type="ECO:0000256" key="8">
    <source>
        <dbReference type="SAM" id="Phobius"/>
    </source>
</evidence>
<dbReference type="SUPFAM" id="SSF142823">
    <property type="entry name" value="ComB-like"/>
    <property type="match status" value="1"/>
</dbReference>
<comment type="caution">
    <text evidence="9">The sequence shown here is derived from an EMBL/GenBank/DDBJ whole genome shotgun (WGS) entry which is preliminary data.</text>
</comment>
<keyword evidence="8" id="KW-0472">Membrane</keyword>
<sequence length="255" mass="27546">MGMHEGNRKKIHVVLSKEEIDRQKIDTRKVAVVFDVLLATTTVSALLQYGAKGIIPVMDGKEALSMLKTLDDDHVILAGEVNGQTIEGFEDPIAARLKESIEGKTVILSTTNGTVAIRKVDSAKKVYAASLLNAAAVSERIIADHQDDTILVVCAGSGGQFSMEDFYGAGMFINELLTEDVAWTLTDSAKAALFFYQGNQDRAAEILKASRTGAMMVEADLLEDVLFATEKGTVSVVPELEDGQLVVATKKILQR</sequence>
<evidence type="ECO:0000256" key="2">
    <source>
        <dbReference type="ARBA" id="ARBA00009997"/>
    </source>
</evidence>
<dbReference type="EC" id="3.1.3.71" evidence="3"/>
<protein>
    <recommendedName>
        <fullName evidence="4">Probable 2-phosphosulfolactate phosphatase</fullName>
        <ecNumber evidence="3">3.1.3.71</ecNumber>
    </recommendedName>
</protein>
<dbReference type="Gene3D" id="3.90.1560.10">
    <property type="entry name" value="ComB-like"/>
    <property type="match status" value="1"/>
</dbReference>
<evidence type="ECO:0000256" key="5">
    <source>
        <dbReference type="ARBA" id="ARBA00022801"/>
    </source>
</evidence>
<keyword evidence="8" id="KW-0812">Transmembrane</keyword>
<gene>
    <name evidence="9" type="ORF">ACFPRA_13135</name>
</gene>
<dbReference type="Proteomes" id="UP001596109">
    <property type="component" value="Unassembled WGS sequence"/>
</dbReference>
<reference evidence="10" key="1">
    <citation type="journal article" date="2019" name="Int. J. Syst. Evol. Microbiol.">
        <title>The Global Catalogue of Microorganisms (GCM) 10K type strain sequencing project: providing services to taxonomists for standard genome sequencing and annotation.</title>
        <authorList>
            <consortium name="The Broad Institute Genomics Platform"/>
            <consortium name="The Broad Institute Genome Sequencing Center for Infectious Disease"/>
            <person name="Wu L."/>
            <person name="Ma J."/>
        </authorList>
    </citation>
    <scope>NUCLEOTIDE SEQUENCE [LARGE SCALE GENOMIC DNA]</scope>
    <source>
        <strain evidence="10">CGMCC 4.1434</strain>
    </source>
</reference>
<evidence type="ECO:0000256" key="1">
    <source>
        <dbReference type="ARBA" id="ARBA00001946"/>
    </source>
</evidence>
<evidence type="ECO:0000313" key="10">
    <source>
        <dbReference type="Proteomes" id="UP001596109"/>
    </source>
</evidence>
<keyword evidence="5" id="KW-0378">Hydrolase</keyword>
<proteinExistence type="inferred from homology"/>
<keyword evidence="6" id="KW-0460">Magnesium</keyword>
<dbReference type="InterPro" id="IPR036702">
    <property type="entry name" value="ComB-like_sf"/>
</dbReference>
<feature type="transmembrane region" description="Helical" evidence="8">
    <location>
        <begin position="30"/>
        <end position="51"/>
    </location>
</feature>
<dbReference type="RefSeq" id="WP_381435352.1">
    <property type="nucleotide sequence ID" value="NZ_JBHSNO010000006.1"/>
</dbReference>
<evidence type="ECO:0000256" key="7">
    <source>
        <dbReference type="ARBA" id="ARBA00033711"/>
    </source>
</evidence>